<dbReference type="EMBL" id="AGXN01000005">
    <property type="protein sequence ID" value="EIY99422.1"/>
    <property type="molecule type" value="Genomic_DNA"/>
</dbReference>
<evidence type="ECO:0000256" key="6">
    <source>
        <dbReference type="ARBA" id="ARBA00023012"/>
    </source>
</evidence>
<dbReference type="SUPFAM" id="SSF47384">
    <property type="entry name" value="Homodimeric domain of signal transducing histidine kinase"/>
    <property type="match status" value="1"/>
</dbReference>
<dbReference type="SMART" id="SM00387">
    <property type="entry name" value="HATPase_c"/>
    <property type="match status" value="1"/>
</dbReference>
<dbReference type="PRINTS" id="PR00344">
    <property type="entry name" value="BCTRLSENSOR"/>
</dbReference>
<dbReference type="InterPro" id="IPR036890">
    <property type="entry name" value="HATPase_C_sf"/>
</dbReference>
<evidence type="ECO:0000256" key="2">
    <source>
        <dbReference type="ARBA" id="ARBA00012438"/>
    </source>
</evidence>
<protein>
    <recommendedName>
        <fullName evidence="2">histidine kinase</fullName>
        <ecNumber evidence="2">2.7.13.3</ecNumber>
    </recommendedName>
</protein>
<evidence type="ECO:0000313" key="10">
    <source>
        <dbReference type="Proteomes" id="UP000003879"/>
    </source>
</evidence>
<dbReference type="InterPro" id="IPR005467">
    <property type="entry name" value="His_kinase_dom"/>
</dbReference>
<proteinExistence type="predicted"/>
<dbReference type="InterPro" id="IPR004358">
    <property type="entry name" value="Sig_transdc_His_kin-like_C"/>
</dbReference>
<evidence type="ECO:0000313" key="9">
    <source>
        <dbReference type="EMBL" id="EIY99422.1"/>
    </source>
</evidence>
<feature type="transmembrane region" description="Helical" evidence="7">
    <location>
        <begin position="6"/>
        <end position="24"/>
    </location>
</feature>
<dbReference type="GO" id="GO:0000155">
    <property type="term" value="F:phosphorelay sensor kinase activity"/>
    <property type="evidence" value="ECO:0007669"/>
    <property type="project" value="InterPro"/>
</dbReference>
<dbReference type="EC" id="2.7.13.3" evidence="2"/>
<evidence type="ECO:0000259" key="8">
    <source>
        <dbReference type="PROSITE" id="PS50109"/>
    </source>
</evidence>
<dbReference type="PANTHER" id="PTHR43711">
    <property type="entry name" value="TWO-COMPONENT HISTIDINE KINASE"/>
    <property type="match status" value="1"/>
</dbReference>
<dbReference type="Gene3D" id="3.30.565.10">
    <property type="entry name" value="Histidine kinase-like ATPase, C-terminal domain"/>
    <property type="match status" value="1"/>
</dbReference>
<keyword evidence="7" id="KW-0472">Membrane</keyword>
<dbReference type="AlphaFoldDB" id="A0A0E2ATY4"/>
<dbReference type="RefSeq" id="WP_005796281.1">
    <property type="nucleotide sequence ID" value="NZ_JH724215.1"/>
</dbReference>
<sequence>MRKELLFTVFVSVAFIFLQAFWIVRMYQRYEEQYTEQVNKAFLDAIGKEVELRIRYVEEFKTPILIKPTECVSEKERTGYKGDTIDLALLKQNDIVRNVSEFLAQLEQDELLSNRVSPVLPVIDSLLREELSGLKIDHYLSLYDKEGKMVDSLGNTSLRGERRVIKVREAIGTKGLLFMQIESKLPYDAILSKMFYSLLVFALIIMFVVGCLIHQLRVIRQKDELLERREVSVNGIVHDLKSPLNALVTLTGWLMETESDLRKKELMAEVIKRAGHQTAQIESILVCARGAAQPIVLNKTEINPEEIVQAAIDDICVELKAKPHSIEVINEASGLTCLGDRGYLENVMKNLIENALKYADDGVKIQIEITRISQGIQIKVKDNGWGIAPKYQKKLFNQYYQVPREALRMRKGYGIGLAYVRHIIRAHGGKIQFKSRENEGSVFTFYIPEK</sequence>
<keyword evidence="7" id="KW-1133">Transmembrane helix</keyword>
<dbReference type="HOGENOM" id="CLU_026375_3_1_10"/>
<name>A0A0E2ATY4_BACFG</name>
<dbReference type="InterPro" id="IPR003594">
    <property type="entry name" value="HATPase_dom"/>
</dbReference>
<dbReference type="CDD" id="cd00075">
    <property type="entry name" value="HATPase"/>
    <property type="match status" value="1"/>
</dbReference>
<evidence type="ECO:0000256" key="3">
    <source>
        <dbReference type="ARBA" id="ARBA00022553"/>
    </source>
</evidence>
<evidence type="ECO:0000256" key="4">
    <source>
        <dbReference type="ARBA" id="ARBA00022679"/>
    </source>
</evidence>
<keyword evidence="5" id="KW-0418">Kinase</keyword>
<dbReference type="PROSITE" id="PS50109">
    <property type="entry name" value="HIS_KIN"/>
    <property type="match status" value="1"/>
</dbReference>
<evidence type="ECO:0000256" key="1">
    <source>
        <dbReference type="ARBA" id="ARBA00000085"/>
    </source>
</evidence>
<keyword evidence="6" id="KW-0902">Two-component regulatory system</keyword>
<keyword evidence="7" id="KW-0812">Transmembrane</keyword>
<keyword evidence="3" id="KW-0597">Phosphoprotein</keyword>
<organism evidence="9 10">
    <name type="scientific">Bacteroides fragilis CL07T12C05</name>
    <dbReference type="NCBI Taxonomy" id="997883"/>
    <lineage>
        <taxon>Bacteria</taxon>
        <taxon>Pseudomonadati</taxon>
        <taxon>Bacteroidota</taxon>
        <taxon>Bacteroidia</taxon>
        <taxon>Bacteroidales</taxon>
        <taxon>Bacteroidaceae</taxon>
        <taxon>Bacteroides</taxon>
    </lineage>
</organism>
<dbReference type="FunFam" id="3.30.565.10:FF:000006">
    <property type="entry name" value="Sensor histidine kinase WalK"/>
    <property type="match status" value="1"/>
</dbReference>
<reference evidence="9 10" key="1">
    <citation type="submission" date="2012-02" db="EMBL/GenBank/DDBJ databases">
        <title>The Genome Sequence of Bacteroides fragilis CL07T12C05.</title>
        <authorList>
            <consortium name="The Broad Institute Genome Sequencing Platform"/>
            <person name="Earl A."/>
            <person name="Ward D."/>
            <person name="Feldgarden M."/>
            <person name="Gevers D."/>
            <person name="Zitomersky N.L."/>
            <person name="Coyne M.J."/>
            <person name="Comstock L.E."/>
            <person name="Young S.K."/>
            <person name="Zeng Q."/>
            <person name="Gargeya S."/>
            <person name="Fitzgerald M."/>
            <person name="Haas B."/>
            <person name="Abouelleil A."/>
            <person name="Alvarado L."/>
            <person name="Arachchi H.M."/>
            <person name="Berlin A."/>
            <person name="Chapman S.B."/>
            <person name="Gearin G."/>
            <person name="Goldberg J."/>
            <person name="Griggs A."/>
            <person name="Gujja S."/>
            <person name="Hansen M."/>
            <person name="Heiman D."/>
            <person name="Howarth C."/>
            <person name="Larimer J."/>
            <person name="Lui A."/>
            <person name="MacDonald P.J.P."/>
            <person name="McCowen C."/>
            <person name="Montmayeur A."/>
            <person name="Murphy C."/>
            <person name="Neiman D."/>
            <person name="Pearson M."/>
            <person name="Priest M."/>
            <person name="Roberts A."/>
            <person name="Saif S."/>
            <person name="Shea T."/>
            <person name="Sisk P."/>
            <person name="Stolte C."/>
            <person name="Sykes S."/>
            <person name="Wortman J."/>
            <person name="Nusbaum C."/>
            <person name="Birren B."/>
        </authorList>
    </citation>
    <scope>NUCLEOTIDE SEQUENCE [LARGE SCALE GENOMIC DNA]</scope>
    <source>
        <strain evidence="9 10">CL07T12C05</strain>
    </source>
</reference>
<accession>A0A0E2ATY4</accession>
<feature type="transmembrane region" description="Helical" evidence="7">
    <location>
        <begin position="194"/>
        <end position="216"/>
    </location>
</feature>
<dbReference type="PANTHER" id="PTHR43711:SF28">
    <property type="entry name" value="SENSOR HISTIDINE KINASE YXDK"/>
    <property type="match status" value="1"/>
</dbReference>
<comment type="catalytic activity">
    <reaction evidence="1">
        <text>ATP + protein L-histidine = ADP + protein N-phospho-L-histidine.</text>
        <dbReference type="EC" id="2.7.13.3"/>
    </reaction>
</comment>
<comment type="caution">
    <text evidence="9">The sequence shown here is derived from an EMBL/GenBank/DDBJ whole genome shotgun (WGS) entry which is preliminary data.</text>
</comment>
<gene>
    <name evidence="9" type="ORF">HMPREF1056_00723</name>
</gene>
<evidence type="ECO:0000256" key="7">
    <source>
        <dbReference type="SAM" id="Phobius"/>
    </source>
</evidence>
<dbReference type="Proteomes" id="UP000003879">
    <property type="component" value="Unassembled WGS sequence"/>
</dbReference>
<dbReference type="Pfam" id="PF02518">
    <property type="entry name" value="HATPase_c"/>
    <property type="match status" value="1"/>
</dbReference>
<evidence type="ECO:0000256" key="5">
    <source>
        <dbReference type="ARBA" id="ARBA00022777"/>
    </source>
</evidence>
<keyword evidence="4" id="KW-0808">Transferase</keyword>
<dbReference type="InterPro" id="IPR050736">
    <property type="entry name" value="Sensor_HK_Regulatory"/>
</dbReference>
<dbReference type="InterPro" id="IPR036097">
    <property type="entry name" value="HisK_dim/P_sf"/>
</dbReference>
<feature type="domain" description="Histidine kinase" evidence="8">
    <location>
        <begin position="235"/>
        <end position="450"/>
    </location>
</feature>
<dbReference type="PATRIC" id="fig|997883.3.peg.773"/>
<dbReference type="SUPFAM" id="SSF55874">
    <property type="entry name" value="ATPase domain of HSP90 chaperone/DNA topoisomerase II/histidine kinase"/>
    <property type="match status" value="1"/>
</dbReference>